<dbReference type="Gene3D" id="2.120.10.30">
    <property type="entry name" value="TolB, C-terminal domain"/>
    <property type="match status" value="2"/>
</dbReference>
<name>A4BAT3_9GAMM</name>
<keyword evidence="2" id="KW-0732">Signal</keyword>
<reference evidence="3 4" key="1">
    <citation type="submission" date="2006-02" db="EMBL/GenBank/DDBJ databases">
        <authorList>
            <person name="Pinhassi J."/>
            <person name="Pedros-Alio C."/>
            <person name="Ferriera S."/>
            <person name="Johnson J."/>
            <person name="Kravitz S."/>
            <person name="Halpern A."/>
            <person name="Remington K."/>
            <person name="Beeson K."/>
            <person name="Tran B."/>
            <person name="Rogers Y.-H."/>
            <person name="Friedman R."/>
            <person name="Venter J.C."/>
        </authorList>
    </citation>
    <scope>NUCLEOTIDE SEQUENCE [LARGE SCALE GENOMIC DNA]</scope>
    <source>
        <strain evidence="3 4">MED297</strain>
    </source>
</reference>
<dbReference type="Proteomes" id="UP000005953">
    <property type="component" value="Unassembled WGS sequence"/>
</dbReference>
<feature type="chain" id="PRO_5002664976" description="SbsA Ig-like domain-containing protein" evidence="2">
    <location>
        <begin position="26"/>
        <end position="496"/>
    </location>
</feature>
<gene>
    <name evidence="3" type="ORF">MED297_11040</name>
</gene>
<sequence>MSPRKLFLPALAATFFISACSPDEASDTGNPDEPSDTESPRLLTELAPGTVLLADEMVTLTFSEPVDIESFQITQHGAEITNFTANWLDENTTVQLTPDPIWGGGDNTITLHVADVDGNMASFTVTARINLTFGIDPQAEQLFGELVEAERDYYGNPFIDEKGIWLADYDEPALYFFNSLPATPDAEPDHVITAMDFLDSETQEVAQQEISGPQTPFVYNGQLLFVDYSDGLVYLFDDIPTSEKLNFGIVLGQPGFAEESEADACSAERFSSPEGLNAVNDRLLVADGDNNRILIWSQIPTESGTLPDLVLGQFDFVSCDDGLSEFALDYPSGVWSDGTKVLVVDGGNNRVLGWNTFPTANNQPADFVLGQPDFISNDCNLDAETSTAAGLCDNYEGVHSNGRQIYVTDSGNNRVLVWNDWPTESGVPADQVIGQADFSTVTDDEFETVGHRFGYPTGVYAFDHRLLVADQENGNIVVFDGSGFALVTEEDESSVE</sequence>
<keyword evidence="4" id="KW-1185">Reference proteome</keyword>
<dbReference type="AlphaFoldDB" id="A4BAT3"/>
<evidence type="ECO:0000313" key="4">
    <source>
        <dbReference type="Proteomes" id="UP000005953"/>
    </source>
</evidence>
<dbReference type="SUPFAM" id="SSF63825">
    <property type="entry name" value="YWTD domain"/>
    <property type="match status" value="1"/>
</dbReference>
<dbReference type="RefSeq" id="WP_008041721.1">
    <property type="nucleotide sequence ID" value="NZ_CH724149.1"/>
</dbReference>
<organism evidence="3 4">
    <name type="scientific">Reinekea blandensis MED297</name>
    <dbReference type="NCBI Taxonomy" id="314283"/>
    <lineage>
        <taxon>Bacteria</taxon>
        <taxon>Pseudomonadati</taxon>
        <taxon>Pseudomonadota</taxon>
        <taxon>Gammaproteobacteria</taxon>
        <taxon>Oceanospirillales</taxon>
        <taxon>Saccharospirillaceae</taxon>
        <taxon>Reinekea</taxon>
    </lineage>
</organism>
<dbReference type="OrthoDB" id="9811352at2"/>
<feature type="signal peptide" evidence="2">
    <location>
        <begin position="1"/>
        <end position="25"/>
    </location>
</feature>
<evidence type="ECO:0000256" key="1">
    <source>
        <dbReference type="SAM" id="MobiDB-lite"/>
    </source>
</evidence>
<comment type="caution">
    <text evidence="3">The sequence shown here is derived from an EMBL/GenBank/DDBJ whole genome shotgun (WGS) entry which is preliminary data.</text>
</comment>
<accession>A4BAT3</accession>
<proteinExistence type="predicted"/>
<dbReference type="EMBL" id="AAOE01000003">
    <property type="protein sequence ID" value="EAR10546.1"/>
    <property type="molecule type" value="Genomic_DNA"/>
</dbReference>
<evidence type="ECO:0000256" key="2">
    <source>
        <dbReference type="SAM" id="SignalP"/>
    </source>
</evidence>
<feature type="region of interest" description="Disordered" evidence="1">
    <location>
        <begin position="22"/>
        <end position="41"/>
    </location>
</feature>
<dbReference type="InterPro" id="IPR011042">
    <property type="entry name" value="6-blade_b-propeller_TolB-like"/>
</dbReference>
<dbReference type="STRING" id="314283.MED297_11040"/>
<dbReference type="HOGENOM" id="CLU_549644_0_0_6"/>
<dbReference type="PROSITE" id="PS51257">
    <property type="entry name" value="PROKAR_LIPOPROTEIN"/>
    <property type="match status" value="1"/>
</dbReference>
<evidence type="ECO:0008006" key="5">
    <source>
        <dbReference type="Google" id="ProtNLM"/>
    </source>
</evidence>
<protein>
    <recommendedName>
        <fullName evidence="5">SbsA Ig-like domain-containing protein</fullName>
    </recommendedName>
</protein>
<evidence type="ECO:0000313" key="3">
    <source>
        <dbReference type="EMBL" id="EAR10546.1"/>
    </source>
</evidence>